<dbReference type="InParanoid" id="A0A165GSB1"/>
<accession>A0A165GSB1</accession>
<name>A0A165GSB1_EXIGL</name>
<proteinExistence type="predicted"/>
<dbReference type="PANTHER" id="PTHR34407:SF1">
    <property type="entry name" value="SGNH HYDROLASE-TYPE ESTERASE DOMAIN-CONTAINING PROTEIN"/>
    <property type="match status" value="1"/>
</dbReference>
<evidence type="ECO:0000313" key="2">
    <source>
        <dbReference type="EMBL" id="KZV90938.1"/>
    </source>
</evidence>
<dbReference type="AlphaFoldDB" id="A0A165GSB1"/>
<evidence type="ECO:0008006" key="4">
    <source>
        <dbReference type="Google" id="ProtNLM"/>
    </source>
</evidence>
<dbReference type="EMBL" id="KV426038">
    <property type="protein sequence ID" value="KZV90938.1"/>
    <property type="molecule type" value="Genomic_DNA"/>
</dbReference>
<feature type="region of interest" description="Disordered" evidence="1">
    <location>
        <begin position="345"/>
        <end position="374"/>
    </location>
</feature>
<dbReference type="Proteomes" id="UP000077266">
    <property type="component" value="Unassembled WGS sequence"/>
</dbReference>
<protein>
    <recommendedName>
        <fullName evidence="4">Capsular associated protein</fullName>
    </recommendedName>
</protein>
<dbReference type="SUPFAM" id="SSF52266">
    <property type="entry name" value="SGNH hydrolase"/>
    <property type="match status" value="1"/>
</dbReference>
<dbReference type="STRING" id="1314781.A0A165GSB1"/>
<organism evidence="2 3">
    <name type="scientific">Exidia glandulosa HHB12029</name>
    <dbReference type="NCBI Taxonomy" id="1314781"/>
    <lineage>
        <taxon>Eukaryota</taxon>
        <taxon>Fungi</taxon>
        <taxon>Dikarya</taxon>
        <taxon>Basidiomycota</taxon>
        <taxon>Agaricomycotina</taxon>
        <taxon>Agaricomycetes</taxon>
        <taxon>Auriculariales</taxon>
        <taxon>Exidiaceae</taxon>
        <taxon>Exidia</taxon>
    </lineage>
</organism>
<dbReference type="OrthoDB" id="544608at2759"/>
<sequence>MQRRGSSTRVWLGLVGLAALFYFFFPSSYSYSPYPRHQYTQARELHPVNYLRNLTKGDVVPPPFDFCPVFGPGDRLGLKYGSVALGRSRLYTGTNTRVQRVIHKALSGLPVTISVLGGSVSACHGAGDDPIAPRCYPARFFSWWNDVFPHPASELTNGAMRRTDSAYFSFCHALHLPDQTDLVVLEFDAEDPNDPAWIDHFELLVRSILVRRDQPAVIILGHFSPQIQGIHGFAGPELLHTLVAQYYDVPHISIKGMLYNSYVKTPELVKKYYADPVLANNNGHELIADTLIAYFQAQVCAGWSSATGQSYDALPFPLGGEMGVDPSPADARGIFGGVGLRRGDAGKNGEADAAPPADGAEGALHAGEARAGDQPAAGVGVPNANAYGFLGVPQARMNDRPSDAERFREVEPFCVSANDLVNPLPPSLFYGSGWLAYHPAKGPAGALTLDESRHYWYSTLPTSKLRVQLKVGSGDIAIYFLMEPRSAGGKLNSEVRCWVDDNVKGAKTINNAGAVDRSTPSLVMIDHGVTRGSHFVECTLEGDEGKPVAPFKILGIFTT</sequence>
<reference evidence="2 3" key="1">
    <citation type="journal article" date="2016" name="Mol. Biol. Evol.">
        <title>Comparative Genomics of Early-Diverging Mushroom-Forming Fungi Provides Insights into the Origins of Lignocellulose Decay Capabilities.</title>
        <authorList>
            <person name="Nagy L.G."/>
            <person name="Riley R."/>
            <person name="Tritt A."/>
            <person name="Adam C."/>
            <person name="Daum C."/>
            <person name="Floudas D."/>
            <person name="Sun H."/>
            <person name="Yadav J.S."/>
            <person name="Pangilinan J."/>
            <person name="Larsson K.H."/>
            <person name="Matsuura K."/>
            <person name="Barry K."/>
            <person name="Labutti K."/>
            <person name="Kuo R."/>
            <person name="Ohm R.A."/>
            <person name="Bhattacharya S.S."/>
            <person name="Shirouzu T."/>
            <person name="Yoshinaga Y."/>
            <person name="Martin F.M."/>
            <person name="Grigoriev I.V."/>
            <person name="Hibbett D.S."/>
        </authorList>
    </citation>
    <scope>NUCLEOTIDE SEQUENCE [LARGE SCALE GENOMIC DNA]</scope>
    <source>
        <strain evidence="2 3">HHB12029</strain>
    </source>
</reference>
<evidence type="ECO:0000313" key="3">
    <source>
        <dbReference type="Proteomes" id="UP000077266"/>
    </source>
</evidence>
<dbReference type="CDD" id="cd00229">
    <property type="entry name" value="SGNH_hydrolase"/>
    <property type="match status" value="1"/>
</dbReference>
<evidence type="ECO:0000256" key="1">
    <source>
        <dbReference type="SAM" id="MobiDB-lite"/>
    </source>
</evidence>
<dbReference type="PANTHER" id="PTHR34407">
    <property type="entry name" value="EXPRESSED PROTEIN"/>
    <property type="match status" value="1"/>
</dbReference>
<feature type="compositionally biased region" description="Low complexity" evidence="1">
    <location>
        <begin position="351"/>
        <end position="363"/>
    </location>
</feature>
<gene>
    <name evidence="2" type="ORF">EXIGLDRAFT_676605</name>
</gene>
<keyword evidence="3" id="KW-1185">Reference proteome</keyword>